<dbReference type="SUPFAM" id="SSF52518">
    <property type="entry name" value="Thiamin diphosphate-binding fold (THDP-binding)"/>
    <property type="match status" value="1"/>
</dbReference>
<dbReference type="Pfam" id="PF02780">
    <property type="entry name" value="Transketolase_C"/>
    <property type="match status" value="1"/>
</dbReference>
<dbReference type="NCBIfam" id="NF006667">
    <property type="entry name" value="PRK09212.1"/>
    <property type="match status" value="1"/>
</dbReference>
<dbReference type="EMBL" id="JAAZON010000475">
    <property type="protein sequence ID" value="NMC63584.1"/>
    <property type="molecule type" value="Genomic_DNA"/>
</dbReference>
<name>A0A7X9IKY2_9DELT</name>
<evidence type="ECO:0000256" key="1">
    <source>
        <dbReference type="ARBA" id="ARBA00001964"/>
    </source>
</evidence>
<dbReference type="InterPro" id="IPR029061">
    <property type="entry name" value="THDP-binding"/>
</dbReference>
<dbReference type="Gene3D" id="3.40.50.970">
    <property type="match status" value="1"/>
</dbReference>
<evidence type="ECO:0000256" key="3">
    <source>
        <dbReference type="ARBA" id="ARBA00023052"/>
    </source>
</evidence>
<evidence type="ECO:0000313" key="6">
    <source>
        <dbReference type="Proteomes" id="UP000524246"/>
    </source>
</evidence>
<dbReference type="SMART" id="SM00861">
    <property type="entry name" value="Transket_pyr"/>
    <property type="match status" value="1"/>
</dbReference>
<dbReference type="FunFam" id="3.40.50.920:FF:000001">
    <property type="entry name" value="Pyruvate dehydrogenase E1 beta subunit"/>
    <property type="match status" value="1"/>
</dbReference>
<proteinExistence type="predicted"/>
<dbReference type="Gene3D" id="3.40.50.920">
    <property type="match status" value="1"/>
</dbReference>
<feature type="non-terminal residue" evidence="5">
    <location>
        <position position="1"/>
    </location>
</feature>
<dbReference type="GO" id="GO:0016491">
    <property type="term" value="F:oxidoreductase activity"/>
    <property type="evidence" value="ECO:0007669"/>
    <property type="project" value="UniProtKB-KW"/>
</dbReference>
<dbReference type="InterPro" id="IPR033248">
    <property type="entry name" value="Transketolase_C"/>
</dbReference>
<feature type="domain" description="Transketolase-like pyrimidine-binding" evidence="4">
    <location>
        <begin position="1"/>
        <end position="123"/>
    </location>
</feature>
<reference evidence="5 6" key="1">
    <citation type="journal article" date="2020" name="Biotechnol. Biofuels">
        <title>New insights from the biogas microbiome by comprehensive genome-resolved metagenomics of nearly 1600 species originating from multiple anaerobic digesters.</title>
        <authorList>
            <person name="Campanaro S."/>
            <person name="Treu L."/>
            <person name="Rodriguez-R L.M."/>
            <person name="Kovalovszki A."/>
            <person name="Ziels R.M."/>
            <person name="Maus I."/>
            <person name="Zhu X."/>
            <person name="Kougias P.G."/>
            <person name="Basile A."/>
            <person name="Luo G."/>
            <person name="Schluter A."/>
            <person name="Konstantinidis K.T."/>
            <person name="Angelidaki I."/>
        </authorList>
    </citation>
    <scope>NUCLEOTIDE SEQUENCE [LARGE SCALE GENOMIC DNA]</scope>
    <source>
        <strain evidence="5">AS27yjCOA_65</strain>
    </source>
</reference>
<evidence type="ECO:0000256" key="2">
    <source>
        <dbReference type="ARBA" id="ARBA00023002"/>
    </source>
</evidence>
<evidence type="ECO:0000259" key="4">
    <source>
        <dbReference type="SMART" id="SM00861"/>
    </source>
</evidence>
<dbReference type="PANTHER" id="PTHR43257:SF2">
    <property type="entry name" value="PYRUVATE DEHYDROGENASE E1 COMPONENT SUBUNIT BETA"/>
    <property type="match status" value="1"/>
</dbReference>
<dbReference type="PANTHER" id="PTHR43257">
    <property type="entry name" value="PYRUVATE DEHYDROGENASE E1 COMPONENT BETA SUBUNIT"/>
    <property type="match status" value="1"/>
</dbReference>
<dbReference type="InterPro" id="IPR005475">
    <property type="entry name" value="Transketolase-like_Pyr-bd"/>
</dbReference>
<dbReference type="Proteomes" id="UP000524246">
    <property type="component" value="Unassembled WGS sequence"/>
</dbReference>
<keyword evidence="3" id="KW-0786">Thiamine pyrophosphate</keyword>
<gene>
    <name evidence="5" type="ORF">GYA55_10515</name>
</gene>
<organism evidence="5 6">
    <name type="scientific">SAR324 cluster bacterium</name>
    <dbReference type="NCBI Taxonomy" id="2024889"/>
    <lineage>
        <taxon>Bacteria</taxon>
        <taxon>Deltaproteobacteria</taxon>
        <taxon>SAR324 cluster</taxon>
    </lineage>
</organism>
<keyword evidence="2" id="KW-0560">Oxidoreductase</keyword>
<comment type="cofactor">
    <cofactor evidence="1">
        <name>thiamine diphosphate</name>
        <dbReference type="ChEBI" id="CHEBI:58937"/>
    </cofactor>
</comment>
<dbReference type="SUPFAM" id="SSF52922">
    <property type="entry name" value="TK C-terminal domain-like"/>
    <property type="match status" value="1"/>
</dbReference>
<comment type="caution">
    <text evidence="5">The sequence shown here is derived from an EMBL/GenBank/DDBJ whole genome shotgun (WGS) entry which is preliminary data.</text>
</comment>
<accession>A0A7X9IKY2</accession>
<dbReference type="InterPro" id="IPR009014">
    <property type="entry name" value="Transketo_C/PFOR_II"/>
</dbReference>
<sequence length="272" mass="29546">PIAENGFAGIGIGAAMAGLRPIIEFMTFNFSLIAIDQILNTAAKSHLMSAGQLKVPIVFRGAGGAAFQLGAQHANSFEQFYAYTPGLIVIAPATPYDMKGLLKSAIRDENPVCFFESELTYSLKGPVPEEEYLLPIGKAECKREGLDLSIITWSKNVFLALEVAEALAADDISAEVIDLRTLRPLDEEAILNSVRKTNHALIIQEQHEVASYGAYLAHLIQSKAFDYLDAPVGLVSALEVPMPYSKPLESIILPSKERCILEARKVMNLSPA</sequence>
<dbReference type="Pfam" id="PF02779">
    <property type="entry name" value="Transket_pyr"/>
    <property type="match status" value="1"/>
</dbReference>
<dbReference type="AlphaFoldDB" id="A0A7X9IKY2"/>
<protein>
    <submittedName>
        <fullName evidence="5">Alpha-ketoacid dehydrogenase subunit beta</fullName>
    </submittedName>
</protein>
<evidence type="ECO:0000313" key="5">
    <source>
        <dbReference type="EMBL" id="NMC63584.1"/>
    </source>
</evidence>